<evidence type="ECO:0000313" key="3">
    <source>
        <dbReference type="Proteomes" id="UP000237684"/>
    </source>
</evidence>
<name>A0A2S8SUB6_9BACT</name>
<proteinExistence type="predicted"/>
<dbReference type="AlphaFoldDB" id="A0A2S8SUB6"/>
<evidence type="ECO:0008006" key="4">
    <source>
        <dbReference type="Google" id="ProtNLM"/>
    </source>
</evidence>
<organism evidence="2 3">
    <name type="scientific">Abditibacterium utsteinense</name>
    <dbReference type="NCBI Taxonomy" id="1960156"/>
    <lineage>
        <taxon>Bacteria</taxon>
        <taxon>Pseudomonadati</taxon>
        <taxon>Abditibacteriota</taxon>
        <taxon>Abditibacteriia</taxon>
        <taxon>Abditibacteriales</taxon>
        <taxon>Abditibacteriaceae</taxon>
        <taxon>Abditibacterium</taxon>
    </lineage>
</organism>
<dbReference type="OrthoDB" id="223245at2"/>
<dbReference type="RefSeq" id="WP_123580463.1">
    <property type="nucleotide sequence ID" value="NZ_NIGF01000005.1"/>
</dbReference>
<sequence>MFSKFKLGPKTPEILEKRRNLRRKIIGTPGRIWRKTRRGLAWTLAIGFIAHSALNIYSSVLLNHELSAIREKGEPLQFAELAPPDVPDSQNAALVYAQATKTLHFSGEEKAAFNARSSQRTPQQQQIIAAALTKNQKSLNLARRAASMPLCRFPLDYKTANPTALLFPYYAEMRELARLLSAQATLEAKNGESAAALRDVRAVFNMAHHLSNEPALIGFLVAGAVDSIANQALAQVLENVPLTLAQARAFQTSLPATDWNRAFHHCLLGERAWGIFALELMNPLGFANFAAEYTPDSPEPSQSWAYYPLLLLLRPGLKLDEVQSLRLWKRQLDAASNPQISAFSNFNKTMDQAIEKVPRTAILTRMLMPVFSSSGDNRDRDEVRRREREIALALTVYRTQKGQYPQKMKELNFLWKSALPLDPYSNKSFVYRRENSGFTLYSIGVNRKDDDGRVRNYDGGSGNWRPDDDDIVWSNSAIKKQLPPVLRQ</sequence>
<dbReference type="InterPro" id="IPR045584">
    <property type="entry name" value="Pilin-like"/>
</dbReference>
<keyword evidence="1" id="KW-0472">Membrane</keyword>
<reference evidence="2 3" key="1">
    <citation type="journal article" date="2018" name="Syst. Appl. Microbiol.">
        <title>Abditibacterium utsteinense sp. nov., the first cultivated member of candidate phylum FBP, isolated from ice-free Antarctic soil samples.</title>
        <authorList>
            <person name="Tahon G."/>
            <person name="Tytgat B."/>
            <person name="Lebbe L."/>
            <person name="Carlier A."/>
            <person name="Willems A."/>
        </authorList>
    </citation>
    <scope>NUCLEOTIDE SEQUENCE [LARGE SCALE GENOMIC DNA]</scope>
    <source>
        <strain evidence="2 3">LMG 29911</strain>
    </source>
</reference>
<evidence type="ECO:0000313" key="2">
    <source>
        <dbReference type="EMBL" id="PQV64378.1"/>
    </source>
</evidence>
<keyword evidence="3" id="KW-1185">Reference proteome</keyword>
<dbReference type="Proteomes" id="UP000237684">
    <property type="component" value="Unassembled WGS sequence"/>
</dbReference>
<dbReference type="Gene3D" id="3.30.700.10">
    <property type="entry name" value="Glycoprotein, Type 4 Pilin"/>
    <property type="match status" value="1"/>
</dbReference>
<dbReference type="EMBL" id="NIGF01000005">
    <property type="protein sequence ID" value="PQV64378.1"/>
    <property type="molecule type" value="Genomic_DNA"/>
</dbReference>
<dbReference type="InParanoid" id="A0A2S8SUB6"/>
<evidence type="ECO:0000256" key="1">
    <source>
        <dbReference type="SAM" id="Phobius"/>
    </source>
</evidence>
<feature type="transmembrane region" description="Helical" evidence="1">
    <location>
        <begin position="40"/>
        <end position="62"/>
    </location>
</feature>
<protein>
    <recommendedName>
        <fullName evidence="4">Type II secretion system (T2SS), protein G</fullName>
    </recommendedName>
</protein>
<gene>
    <name evidence="2" type="ORF">B1R32_10559</name>
</gene>
<keyword evidence="1" id="KW-1133">Transmembrane helix</keyword>
<keyword evidence="1" id="KW-0812">Transmembrane</keyword>
<dbReference type="SUPFAM" id="SSF54523">
    <property type="entry name" value="Pili subunits"/>
    <property type="match status" value="1"/>
</dbReference>
<comment type="caution">
    <text evidence="2">The sequence shown here is derived from an EMBL/GenBank/DDBJ whole genome shotgun (WGS) entry which is preliminary data.</text>
</comment>
<accession>A0A2S8SUB6</accession>